<comment type="caution">
    <text evidence="1">The sequence shown here is derived from an EMBL/GenBank/DDBJ whole genome shotgun (WGS) entry which is preliminary data.</text>
</comment>
<proteinExistence type="predicted"/>
<organism evidence="1 2">
    <name type="scientific">Asticcacaulis benevestitus DSM 16100 = ATCC BAA-896</name>
    <dbReference type="NCBI Taxonomy" id="1121022"/>
    <lineage>
        <taxon>Bacteria</taxon>
        <taxon>Pseudomonadati</taxon>
        <taxon>Pseudomonadota</taxon>
        <taxon>Alphaproteobacteria</taxon>
        <taxon>Caulobacterales</taxon>
        <taxon>Caulobacteraceae</taxon>
        <taxon>Asticcacaulis</taxon>
    </lineage>
</organism>
<name>V4PV81_9CAUL</name>
<gene>
    <name evidence="1" type="ORF">ABENE_13985</name>
</gene>
<evidence type="ECO:0000313" key="2">
    <source>
        <dbReference type="Proteomes" id="UP000017837"/>
    </source>
</evidence>
<reference evidence="1 2" key="1">
    <citation type="journal article" date="2014" name="Nature">
        <title>Sequential evolution of bacterial morphology by co-option of a developmental regulator.</title>
        <authorList>
            <person name="Jiang C."/>
            <person name="Brown P.J."/>
            <person name="Ducret A."/>
            <person name="Brun Y.V."/>
        </authorList>
    </citation>
    <scope>NUCLEOTIDE SEQUENCE [LARGE SCALE GENOMIC DNA]</scope>
    <source>
        <strain evidence="1 2">DSM 16100</strain>
    </source>
</reference>
<sequence>MRAGQSYRGARLQPPPHAARAAILLKTTLSDRLRQIEAF</sequence>
<dbReference type="PATRIC" id="fig|1121022.4.peg.2846"/>
<dbReference type="AlphaFoldDB" id="V4PV81"/>
<dbReference type="EMBL" id="AWGB01000029">
    <property type="protein sequence ID" value="ESQ89485.1"/>
    <property type="molecule type" value="Genomic_DNA"/>
</dbReference>
<keyword evidence="2" id="KW-1185">Reference proteome</keyword>
<dbReference type="Proteomes" id="UP000017837">
    <property type="component" value="Unassembled WGS sequence"/>
</dbReference>
<accession>V4PV81</accession>
<protein>
    <submittedName>
        <fullName evidence="1">Uncharacterized protein</fullName>
    </submittedName>
</protein>
<evidence type="ECO:0000313" key="1">
    <source>
        <dbReference type="EMBL" id="ESQ89485.1"/>
    </source>
</evidence>